<dbReference type="AlphaFoldDB" id="A0A165ZUL7"/>
<dbReference type="Proteomes" id="UP000076532">
    <property type="component" value="Unassembled WGS sequence"/>
</dbReference>
<evidence type="ECO:0000313" key="2">
    <source>
        <dbReference type="Proteomes" id="UP000076532"/>
    </source>
</evidence>
<keyword evidence="2" id="KW-1185">Reference proteome</keyword>
<protein>
    <submittedName>
        <fullName evidence="1">Uncharacterized protein</fullName>
    </submittedName>
</protein>
<gene>
    <name evidence="1" type="ORF">FIBSPDRAFT_989163</name>
</gene>
<reference evidence="1 2" key="1">
    <citation type="journal article" date="2016" name="Mol. Biol. Evol.">
        <title>Comparative Genomics of Early-Diverging Mushroom-Forming Fungi Provides Insights into the Origins of Lignocellulose Decay Capabilities.</title>
        <authorList>
            <person name="Nagy L.G."/>
            <person name="Riley R."/>
            <person name="Tritt A."/>
            <person name="Adam C."/>
            <person name="Daum C."/>
            <person name="Floudas D."/>
            <person name="Sun H."/>
            <person name="Yadav J.S."/>
            <person name="Pangilinan J."/>
            <person name="Larsson K.H."/>
            <person name="Matsuura K."/>
            <person name="Barry K."/>
            <person name="Labutti K."/>
            <person name="Kuo R."/>
            <person name="Ohm R.A."/>
            <person name="Bhattacharya S.S."/>
            <person name="Shirouzu T."/>
            <person name="Yoshinaga Y."/>
            <person name="Martin F.M."/>
            <person name="Grigoriev I.V."/>
            <person name="Hibbett D.S."/>
        </authorList>
    </citation>
    <scope>NUCLEOTIDE SEQUENCE [LARGE SCALE GENOMIC DNA]</scope>
    <source>
        <strain evidence="1 2">CBS 109695</strain>
    </source>
</reference>
<proteinExistence type="predicted"/>
<evidence type="ECO:0000313" key="1">
    <source>
        <dbReference type="EMBL" id="KZP10944.1"/>
    </source>
</evidence>
<name>A0A165ZUL7_9AGAM</name>
<accession>A0A165ZUL7</accession>
<organism evidence="1 2">
    <name type="scientific">Athelia psychrophila</name>
    <dbReference type="NCBI Taxonomy" id="1759441"/>
    <lineage>
        <taxon>Eukaryota</taxon>
        <taxon>Fungi</taxon>
        <taxon>Dikarya</taxon>
        <taxon>Basidiomycota</taxon>
        <taxon>Agaricomycotina</taxon>
        <taxon>Agaricomycetes</taxon>
        <taxon>Agaricomycetidae</taxon>
        <taxon>Atheliales</taxon>
        <taxon>Atheliaceae</taxon>
        <taxon>Athelia</taxon>
    </lineage>
</organism>
<sequence length="188" mass="20898">MSKETSAKTDAVQQMCRTRTLKKFGHRKTANGQARPLVGGNKAKVRHFDLGQKHRENEDNFGTHLIRTSCFNFWLGFAGAKVPNFRMVLATHWPGLHLRAGTYRAEKTAPMSSATCVQNITGASGHGPGAYIQLTDPPAMQLPAHVFQMQRPQVRQLSMFPTRNHFLNQRVPPRVSPTLFNNAACCGS</sequence>
<dbReference type="EMBL" id="KV417671">
    <property type="protein sequence ID" value="KZP10944.1"/>
    <property type="molecule type" value="Genomic_DNA"/>
</dbReference>